<sequence length="139" mass="15286">MILLDTNVLSELMRAKPDPAVVAWIDAQPVNDLHISAITVAEILYGIARMPDGKRKQALHDLALVMFEEDFAGNILPFDTDAAVHYAELVAESESRGKIADMADGQIAAIARLHGAQIATRNVRHFEHFGVSLTDPWKD</sequence>
<dbReference type="HOGENOM" id="CLU_118482_8_2_6"/>
<dbReference type="KEGG" id="pkc:PKB_0844"/>
<evidence type="ECO:0000256" key="4">
    <source>
        <dbReference type="ARBA" id="ARBA00022723"/>
    </source>
</evidence>
<dbReference type="EMBL" id="HG322950">
    <property type="protein sequence ID" value="CDF82212.1"/>
    <property type="molecule type" value="Genomic_DNA"/>
</dbReference>
<evidence type="ECO:0000256" key="8">
    <source>
        <dbReference type="HAMAP-Rule" id="MF_00265"/>
    </source>
</evidence>
<keyword evidence="2 8" id="KW-1277">Toxin-antitoxin system</keyword>
<dbReference type="PANTHER" id="PTHR33653">
    <property type="entry name" value="RIBONUCLEASE VAPC2"/>
    <property type="match status" value="1"/>
</dbReference>
<keyword evidence="5 8" id="KW-0378">Hydrolase</keyword>
<evidence type="ECO:0000256" key="7">
    <source>
        <dbReference type="ARBA" id="ARBA00038093"/>
    </source>
</evidence>
<gene>
    <name evidence="8" type="primary">vapC</name>
    <name evidence="10" type="ORF">PKB_0844</name>
</gene>
<keyword evidence="6 8" id="KW-0460">Magnesium</keyword>
<feature type="binding site" evidence="8">
    <location>
        <position position="5"/>
    </location>
    <ligand>
        <name>Mg(2+)</name>
        <dbReference type="ChEBI" id="CHEBI:18420"/>
    </ligand>
</feature>
<dbReference type="AlphaFoldDB" id="A0A024HCH7"/>
<proteinExistence type="inferred from homology"/>
<dbReference type="Proteomes" id="UP000025241">
    <property type="component" value="Chromosome I"/>
</dbReference>
<dbReference type="CDD" id="cd18731">
    <property type="entry name" value="PIN_NgFitB-like"/>
    <property type="match status" value="1"/>
</dbReference>
<dbReference type="Gene3D" id="3.40.50.1010">
    <property type="entry name" value="5'-nuclease"/>
    <property type="match status" value="1"/>
</dbReference>
<evidence type="ECO:0000256" key="3">
    <source>
        <dbReference type="ARBA" id="ARBA00022722"/>
    </source>
</evidence>
<evidence type="ECO:0000313" key="11">
    <source>
        <dbReference type="Proteomes" id="UP000025241"/>
    </source>
</evidence>
<dbReference type="SUPFAM" id="SSF88723">
    <property type="entry name" value="PIN domain-like"/>
    <property type="match status" value="1"/>
</dbReference>
<dbReference type="Pfam" id="PF01850">
    <property type="entry name" value="PIN"/>
    <property type="match status" value="1"/>
</dbReference>
<dbReference type="RefSeq" id="WP_043249250.1">
    <property type="nucleotide sequence ID" value="NZ_HG322950.1"/>
</dbReference>
<dbReference type="EC" id="3.1.-.-" evidence="8"/>
<dbReference type="GO" id="GO:0090729">
    <property type="term" value="F:toxin activity"/>
    <property type="evidence" value="ECO:0007669"/>
    <property type="project" value="UniProtKB-KW"/>
</dbReference>
<keyword evidence="8" id="KW-0800">Toxin</keyword>
<protein>
    <recommendedName>
        <fullName evidence="8">Ribonuclease VapC</fullName>
        <shortName evidence="8">RNase VapC</shortName>
        <ecNumber evidence="8">3.1.-.-</ecNumber>
    </recommendedName>
    <alternativeName>
        <fullName evidence="8">Toxin VapC</fullName>
    </alternativeName>
</protein>
<dbReference type="STRING" id="1301098.PKB_0844"/>
<comment type="cofactor">
    <cofactor evidence="1 8">
        <name>Mg(2+)</name>
        <dbReference type="ChEBI" id="CHEBI:18420"/>
    </cofactor>
</comment>
<dbReference type="HAMAP" id="MF_00265">
    <property type="entry name" value="VapC_Nob1"/>
    <property type="match status" value="1"/>
</dbReference>
<evidence type="ECO:0000256" key="5">
    <source>
        <dbReference type="ARBA" id="ARBA00022801"/>
    </source>
</evidence>
<dbReference type="GO" id="GO:0016787">
    <property type="term" value="F:hydrolase activity"/>
    <property type="evidence" value="ECO:0007669"/>
    <property type="project" value="UniProtKB-KW"/>
</dbReference>
<evidence type="ECO:0000256" key="2">
    <source>
        <dbReference type="ARBA" id="ARBA00022649"/>
    </source>
</evidence>
<keyword evidence="11" id="KW-1185">Reference proteome</keyword>
<evidence type="ECO:0000313" key="10">
    <source>
        <dbReference type="EMBL" id="CDF82212.1"/>
    </source>
</evidence>
<evidence type="ECO:0000256" key="6">
    <source>
        <dbReference type="ARBA" id="ARBA00022842"/>
    </source>
</evidence>
<dbReference type="PANTHER" id="PTHR33653:SF1">
    <property type="entry name" value="RIBONUCLEASE VAPC2"/>
    <property type="match status" value="1"/>
</dbReference>
<evidence type="ECO:0000256" key="1">
    <source>
        <dbReference type="ARBA" id="ARBA00001946"/>
    </source>
</evidence>
<dbReference type="OrthoDB" id="9804823at2"/>
<keyword evidence="3 8" id="KW-0540">Nuclease</keyword>
<reference evidence="10 11" key="2">
    <citation type="submission" date="2014-05" db="EMBL/GenBank/DDBJ databases">
        <title>Genome sequence of the 3-chlorobenzoate degrading bacterium Pseudomonas knackmussii B13 shows multiple evidence for horizontal gene transfer.</title>
        <authorList>
            <person name="Miyazaki R."/>
            <person name="Bertelli C."/>
            <person name="Falquet L."/>
            <person name="Robinson-Rechavi M."/>
            <person name="Gharib W."/>
            <person name="Roy S."/>
            <person name="Van der Meer J.R."/>
        </authorList>
    </citation>
    <scope>NUCLEOTIDE SEQUENCE [LARGE SCALE GENOMIC DNA]</scope>
    <source>
        <strain evidence="10 11">B13</strain>
    </source>
</reference>
<dbReference type="InterPro" id="IPR022907">
    <property type="entry name" value="VapC_family"/>
</dbReference>
<name>A0A024HCH7_PSEKB</name>
<keyword evidence="4 8" id="KW-0479">Metal-binding</keyword>
<dbReference type="GO" id="GO:0000287">
    <property type="term" value="F:magnesium ion binding"/>
    <property type="evidence" value="ECO:0007669"/>
    <property type="project" value="UniProtKB-UniRule"/>
</dbReference>
<comment type="similarity">
    <text evidence="7 8">Belongs to the PINc/VapC protein family.</text>
</comment>
<feature type="binding site" evidence="8">
    <location>
        <position position="104"/>
    </location>
    <ligand>
        <name>Mg(2+)</name>
        <dbReference type="ChEBI" id="CHEBI:18420"/>
    </ligand>
</feature>
<dbReference type="InterPro" id="IPR002716">
    <property type="entry name" value="PIN_dom"/>
</dbReference>
<dbReference type="InterPro" id="IPR050556">
    <property type="entry name" value="Type_II_TA_system_RNase"/>
</dbReference>
<feature type="domain" description="PIN" evidence="9">
    <location>
        <begin position="2"/>
        <end position="127"/>
    </location>
</feature>
<comment type="function">
    <text evidence="8">Toxic component of a toxin-antitoxin (TA) system. An RNase.</text>
</comment>
<dbReference type="PATRIC" id="fig|1301098.3.peg.850"/>
<accession>A0A024HCH7</accession>
<dbReference type="eggNOG" id="COG1487">
    <property type="taxonomic scope" value="Bacteria"/>
</dbReference>
<reference evidence="10 11" key="1">
    <citation type="submission" date="2013-03" db="EMBL/GenBank/DDBJ databases">
        <authorList>
            <person name="Linke B."/>
        </authorList>
    </citation>
    <scope>NUCLEOTIDE SEQUENCE [LARGE SCALE GENOMIC DNA]</scope>
    <source>
        <strain evidence="10 11">B13</strain>
    </source>
</reference>
<dbReference type="GO" id="GO:0004540">
    <property type="term" value="F:RNA nuclease activity"/>
    <property type="evidence" value="ECO:0007669"/>
    <property type="project" value="InterPro"/>
</dbReference>
<evidence type="ECO:0000259" key="9">
    <source>
        <dbReference type="Pfam" id="PF01850"/>
    </source>
</evidence>
<organism evidence="10 11">
    <name type="scientific">Pseudomonas knackmussii (strain DSM 6978 / CCUG 54928 / LMG 23759 / B13)</name>
    <dbReference type="NCBI Taxonomy" id="1301098"/>
    <lineage>
        <taxon>Bacteria</taxon>
        <taxon>Pseudomonadati</taxon>
        <taxon>Pseudomonadota</taxon>
        <taxon>Gammaproteobacteria</taxon>
        <taxon>Pseudomonadales</taxon>
        <taxon>Pseudomonadaceae</taxon>
        <taxon>Pseudomonas</taxon>
    </lineage>
</organism>
<dbReference type="InterPro" id="IPR029060">
    <property type="entry name" value="PIN-like_dom_sf"/>
</dbReference>